<comment type="cofactor">
    <cofactor evidence="3">
        <name>a divalent metal cation</name>
        <dbReference type="ChEBI" id="CHEBI:60240"/>
    </cofactor>
    <text evidence="3">Binds 2 divalent metal cations per subunit.</text>
</comment>
<dbReference type="AlphaFoldDB" id="A0A2X0WTZ8"/>
<keyword evidence="2" id="KW-0378">Hydrolase</keyword>
<comment type="similarity">
    <text evidence="4">Belongs to the metallo-dependent hydrolases superfamily. Phosphotriesterase family.</text>
</comment>
<dbReference type="Gene3D" id="3.20.20.140">
    <property type="entry name" value="Metal-dependent hydrolases"/>
    <property type="match status" value="1"/>
</dbReference>
<dbReference type="PANTHER" id="PTHR10819">
    <property type="entry name" value="PHOSPHOTRIESTERASE-RELATED"/>
    <property type="match status" value="1"/>
</dbReference>
<accession>A0A2X0WTZ8</accession>
<feature type="binding site" evidence="3">
    <location>
        <position position="23"/>
    </location>
    <ligand>
        <name>a divalent metal cation</name>
        <dbReference type="ChEBI" id="CHEBI:60240"/>
        <label>1</label>
    </ligand>
</feature>
<name>A0A2X0WTZ8_9GAMM</name>
<dbReference type="GO" id="GO:0016787">
    <property type="term" value="F:hydrolase activity"/>
    <property type="evidence" value="ECO:0007669"/>
    <property type="project" value="UniProtKB-KW"/>
</dbReference>
<keyword evidence="1 3" id="KW-0479">Metal-binding</keyword>
<feature type="binding site" evidence="3">
    <location>
        <position position="25"/>
    </location>
    <ligand>
        <name>a divalent metal cation</name>
        <dbReference type="ChEBI" id="CHEBI:60240"/>
        <label>1</label>
    </ligand>
</feature>
<feature type="binding site" evidence="3">
    <location>
        <position position="295"/>
    </location>
    <ligand>
        <name>a divalent metal cation</name>
        <dbReference type="ChEBI" id="CHEBI:60240"/>
        <label>1</label>
    </ligand>
</feature>
<keyword evidence="6" id="KW-1185">Reference proteome</keyword>
<reference evidence="5 6" key="1">
    <citation type="submission" date="2018-06" db="EMBL/GenBank/DDBJ databases">
        <authorList>
            <consortium name="Pathogen Informatics"/>
            <person name="Doyle S."/>
        </authorList>
    </citation>
    <scope>NUCLEOTIDE SEQUENCE [LARGE SCALE GENOMIC DNA]</scope>
    <source>
        <strain evidence="5 6">NCTC13093</strain>
    </source>
</reference>
<feature type="binding site" evidence="3">
    <location>
        <position position="200"/>
    </location>
    <ligand>
        <name>a divalent metal cation</name>
        <dbReference type="ChEBI" id="CHEBI:60240"/>
        <label>2</label>
    </ligand>
</feature>
<dbReference type="PANTHER" id="PTHR10819:SF3">
    <property type="entry name" value="PHOSPHOTRIESTERASE-RELATED PROTEIN"/>
    <property type="match status" value="1"/>
</dbReference>
<proteinExistence type="inferred from homology"/>
<evidence type="ECO:0000256" key="2">
    <source>
        <dbReference type="ARBA" id="ARBA00022801"/>
    </source>
</evidence>
<dbReference type="GO" id="GO:0008270">
    <property type="term" value="F:zinc ion binding"/>
    <property type="evidence" value="ECO:0007669"/>
    <property type="project" value="InterPro"/>
</dbReference>
<comment type="caution">
    <text evidence="4">Lacks conserved residue(s) required for the propagation of feature annotation.</text>
</comment>
<evidence type="ECO:0000256" key="4">
    <source>
        <dbReference type="PROSITE-ProRule" id="PRU00679"/>
    </source>
</evidence>
<feature type="binding site" evidence="3">
    <location>
        <position position="230"/>
    </location>
    <ligand>
        <name>a divalent metal cation</name>
        <dbReference type="ChEBI" id="CHEBI:60240"/>
        <label>2</label>
    </ligand>
</feature>
<dbReference type="PROSITE" id="PS51347">
    <property type="entry name" value="PHOSPHOTRIESTERASE_2"/>
    <property type="match status" value="1"/>
</dbReference>
<dbReference type="SUPFAM" id="SSF51556">
    <property type="entry name" value="Metallo-dependent hydrolases"/>
    <property type="match status" value="1"/>
</dbReference>
<feature type="binding site" evidence="3">
    <location>
        <position position="167"/>
    </location>
    <ligand>
        <name>a divalent metal cation</name>
        <dbReference type="ChEBI" id="CHEBI:60240"/>
        <label>2</label>
    </ligand>
</feature>
<feature type="binding site" evidence="3">
    <location>
        <position position="167"/>
    </location>
    <ligand>
        <name>a divalent metal cation</name>
        <dbReference type="ChEBI" id="CHEBI:60240"/>
        <label>1</label>
    </ligand>
</feature>
<evidence type="ECO:0000313" key="6">
    <source>
        <dbReference type="Proteomes" id="UP000250086"/>
    </source>
</evidence>
<dbReference type="EMBL" id="UAPV01000001">
    <property type="protein sequence ID" value="SPT68941.1"/>
    <property type="molecule type" value="Genomic_DNA"/>
</dbReference>
<dbReference type="Proteomes" id="UP000250086">
    <property type="component" value="Unassembled WGS sequence"/>
</dbReference>
<sequence length="344" mass="38195">MKDCVQTVTGKVKNDSLGICLVHEHFFNDLSGCVDEPFYPYSKFIADKKVSPDIAYGLRYDPYCNKDNMSEKDVADVCDEVEKFIEIGGRTIVEATGSASIGRNIKKIHEVAVAKNINVIASTGYYLSKFETEEKLLRKPEIIAKEYDNDLNIGIDGTDIKAGLIGELGVSPRFTPGEKNNLRAGAIAQQLNPSVSVNIHMPGWMRFGDEVLDIMIDEMGANPEKISLAHSDPSGEDFDYQKRLLDRGIYIEFDMIAQDISFPKEGVGPSVPETVNNVYNLIKQGYEDQIVLSHDVFLKQMWTKNGGNGFIFVPTVFVSLLMQKGVSQATVDKLLRLNPAKLLA</sequence>
<gene>
    <name evidence="5" type="primary">php</name>
    <name evidence="5" type="ORF">NCTC13093_00291</name>
</gene>
<dbReference type="RefSeq" id="WP_113743147.1">
    <property type="nucleotide sequence ID" value="NZ_UAPV01000001.1"/>
</dbReference>
<dbReference type="InterPro" id="IPR032466">
    <property type="entry name" value="Metal_Hydrolase"/>
</dbReference>
<evidence type="ECO:0000256" key="1">
    <source>
        <dbReference type="ARBA" id="ARBA00022723"/>
    </source>
</evidence>
<organism evidence="5 6">
    <name type="scientific">Anaerobiospirillum thomasii</name>
    <dbReference type="NCBI Taxonomy" id="179995"/>
    <lineage>
        <taxon>Bacteria</taxon>
        <taxon>Pseudomonadati</taxon>
        <taxon>Pseudomonadota</taxon>
        <taxon>Gammaproteobacteria</taxon>
        <taxon>Aeromonadales</taxon>
        <taxon>Succinivibrionaceae</taxon>
        <taxon>Anaerobiospirillum</taxon>
    </lineage>
</organism>
<dbReference type="Pfam" id="PF02126">
    <property type="entry name" value="PTE"/>
    <property type="match status" value="1"/>
</dbReference>
<dbReference type="InterPro" id="IPR001559">
    <property type="entry name" value="Phosphotriesterase"/>
</dbReference>
<evidence type="ECO:0000256" key="3">
    <source>
        <dbReference type="PIRSR" id="PIRSR601559-52"/>
    </source>
</evidence>
<protein>
    <submittedName>
        <fullName evidence="5">Phosphotriesterase homology protein</fullName>
    </submittedName>
</protein>
<evidence type="ECO:0000313" key="5">
    <source>
        <dbReference type="EMBL" id="SPT68941.1"/>
    </source>
</evidence>